<dbReference type="AlphaFoldDB" id="A0A0J0XCB2"/>
<dbReference type="InterPro" id="IPR011990">
    <property type="entry name" value="TPR-like_helical_dom_sf"/>
</dbReference>
<sequence>MATSANALYVLRLVLGGVRRRPFVPASTRAFSDSSYAPSYANPPSFLEADEGEYAEAAEFLPDREATDVSPVPWPTVFEHGQRRPHRPQPCDIVARLVASEKLKAARKVVEELKALHTPVQHRKVYREPALASLQPTEEGRRNFMFWMELFPARGATPNYRNLRREWEWVAHRILAENIDDPAFLIEVLELAGRKGLLNVIFPVFVVPLAAILPPHESEAVVARAIAAYRATCRPKSASKLGRGLASLTDVQVELWWNKYLRALAIVEHSEAALALLHSPPPGVRFQAWARSMVLGEDMSKKRRADVAKAKQASRRDSPLLQLIDSPPPDGDRRILAKYLQRVLDRTQHDLPHVGMLADTQRLLLMYRPELLPTLERWFTEPARESLVSDSTTVRQQWWAHAEVLRHGRAGDHAEAVRAFRRHFLWVGLPPTTVGAAELGLRPRRIPNKRIICSVLPSILALLSPAEREAYRKAFYASSRSLAPIFWPNRFTHLAFVRAEAHAGGPSAATEVVQNIVAVGQNPGLPAWTALLLSLMGRGDVEAALRLLDSMERRAPLTEKRRMPPPTGRTYAGLVRIAAKHGRISVAADLLRRYRKHGEVGGELGSLEAFFADVKRRGRTPEEIAEAERSQAAVKRELDRLDGDDLKPRIRMLFERQRHMESGEKQDTEAGKGVDVDEGRAGGRERGQRDTGPEQNAAGEHGDEKKSAFA</sequence>
<name>A0A0J0XCB2_9TREE</name>
<protein>
    <recommendedName>
        <fullName evidence="4">Pentatricopeptide repeat protein</fullName>
    </recommendedName>
</protein>
<dbReference type="STRING" id="879819.A0A0J0XCB2"/>
<evidence type="ECO:0008006" key="4">
    <source>
        <dbReference type="Google" id="ProtNLM"/>
    </source>
</evidence>
<accession>A0A0J0XCB2</accession>
<proteinExistence type="predicted"/>
<keyword evidence="3" id="KW-1185">Reference proteome</keyword>
<reference evidence="2 3" key="1">
    <citation type="submission" date="2015-03" db="EMBL/GenBank/DDBJ databases">
        <title>Genomics and transcriptomics of the oil-accumulating basidiomycete yeast T. oleaginosus allow insights into substrate utilization and the diverse evolutionary trajectories of mating systems in fungi.</title>
        <authorList>
            <consortium name="DOE Joint Genome Institute"/>
            <person name="Kourist R."/>
            <person name="Kracht O."/>
            <person name="Bracharz F."/>
            <person name="Lipzen A."/>
            <person name="Nolan M."/>
            <person name="Ohm R."/>
            <person name="Grigoriev I."/>
            <person name="Sun S."/>
            <person name="Heitman J."/>
            <person name="Bruck T."/>
            <person name="Nowrousian M."/>
        </authorList>
    </citation>
    <scope>NUCLEOTIDE SEQUENCE [LARGE SCALE GENOMIC DNA]</scope>
    <source>
        <strain evidence="2 3">IBC0246</strain>
    </source>
</reference>
<feature type="region of interest" description="Disordered" evidence="1">
    <location>
        <begin position="655"/>
        <end position="710"/>
    </location>
</feature>
<evidence type="ECO:0000313" key="3">
    <source>
        <dbReference type="Proteomes" id="UP000053611"/>
    </source>
</evidence>
<dbReference type="OrthoDB" id="2576482at2759"/>
<dbReference type="RefSeq" id="XP_018275197.1">
    <property type="nucleotide sequence ID" value="XM_018419874.1"/>
</dbReference>
<gene>
    <name evidence="2" type="ORF">CC85DRAFT_19888</name>
</gene>
<dbReference type="Proteomes" id="UP000053611">
    <property type="component" value="Unassembled WGS sequence"/>
</dbReference>
<evidence type="ECO:0000313" key="2">
    <source>
        <dbReference type="EMBL" id="KLT38706.1"/>
    </source>
</evidence>
<dbReference type="GeneID" id="28980477"/>
<feature type="compositionally biased region" description="Basic and acidic residues" evidence="1">
    <location>
        <begin position="655"/>
        <end position="692"/>
    </location>
</feature>
<evidence type="ECO:0000256" key="1">
    <source>
        <dbReference type="SAM" id="MobiDB-lite"/>
    </source>
</evidence>
<dbReference type="Gene3D" id="1.25.40.10">
    <property type="entry name" value="Tetratricopeptide repeat domain"/>
    <property type="match status" value="1"/>
</dbReference>
<dbReference type="EMBL" id="KQ087288">
    <property type="protein sequence ID" value="KLT38706.1"/>
    <property type="molecule type" value="Genomic_DNA"/>
</dbReference>
<organism evidence="2 3">
    <name type="scientific">Cutaneotrichosporon oleaginosum</name>
    <dbReference type="NCBI Taxonomy" id="879819"/>
    <lineage>
        <taxon>Eukaryota</taxon>
        <taxon>Fungi</taxon>
        <taxon>Dikarya</taxon>
        <taxon>Basidiomycota</taxon>
        <taxon>Agaricomycotina</taxon>
        <taxon>Tremellomycetes</taxon>
        <taxon>Trichosporonales</taxon>
        <taxon>Trichosporonaceae</taxon>
        <taxon>Cutaneotrichosporon</taxon>
    </lineage>
</organism>
<feature type="compositionally biased region" description="Basic and acidic residues" evidence="1">
    <location>
        <begin position="700"/>
        <end position="710"/>
    </location>
</feature>